<comment type="catalytic activity">
    <reaction evidence="1">
        <text>ATP + protein L-histidine = ADP + protein N-phospho-L-histidine.</text>
        <dbReference type="EC" id="2.7.13.3"/>
    </reaction>
</comment>
<evidence type="ECO:0000256" key="8">
    <source>
        <dbReference type="ARBA" id="ARBA00022777"/>
    </source>
</evidence>
<dbReference type="GO" id="GO:0007234">
    <property type="term" value="P:osmosensory signaling via phosphorelay pathway"/>
    <property type="evidence" value="ECO:0007669"/>
    <property type="project" value="TreeGrafter"/>
</dbReference>
<dbReference type="GO" id="GO:0000155">
    <property type="term" value="F:phosphorelay sensor kinase activity"/>
    <property type="evidence" value="ECO:0007669"/>
    <property type="project" value="InterPro"/>
</dbReference>
<keyword evidence="7" id="KW-0547">Nucleotide-binding</keyword>
<dbReference type="PROSITE" id="PS50113">
    <property type="entry name" value="PAC"/>
    <property type="match status" value="1"/>
</dbReference>
<comment type="subcellular location">
    <subcellularLocation>
        <location evidence="2">Membrane</location>
        <topology evidence="2">Multi-pass membrane protein</topology>
    </subcellularLocation>
</comment>
<keyword evidence="12" id="KW-0472">Membrane</keyword>
<dbReference type="FunFam" id="3.30.565.10:FF:000006">
    <property type="entry name" value="Sensor histidine kinase WalK"/>
    <property type="match status" value="1"/>
</dbReference>
<keyword evidence="5" id="KW-0808">Transferase</keyword>
<dbReference type="SUPFAM" id="SSF55785">
    <property type="entry name" value="PYP-like sensor domain (PAS domain)"/>
    <property type="match status" value="1"/>
</dbReference>
<keyword evidence="8" id="KW-0418">Kinase</keyword>
<keyword evidence="9" id="KW-0067">ATP-binding</keyword>
<feature type="coiled-coil region" evidence="13">
    <location>
        <begin position="172"/>
        <end position="202"/>
    </location>
</feature>
<dbReference type="NCBIfam" id="TIGR00229">
    <property type="entry name" value="sensory_box"/>
    <property type="match status" value="1"/>
</dbReference>
<evidence type="ECO:0000256" key="13">
    <source>
        <dbReference type="SAM" id="Coils"/>
    </source>
</evidence>
<evidence type="ECO:0000256" key="5">
    <source>
        <dbReference type="ARBA" id="ARBA00022679"/>
    </source>
</evidence>
<evidence type="ECO:0000313" key="16">
    <source>
        <dbReference type="EMBL" id="SDJ90943.1"/>
    </source>
</evidence>
<dbReference type="Pfam" id="PF00512">
    <property type="entry name" value="HisKA"/>
    <property type="match status" value="1"/>
</dbReference>
<keyword evidence="11" id="KW-0902">Two-component regulatory system</keyword>
<evidence type="ECO:0000256" key="9">
    <source>
        <dbReference type="ARBA" id="ARBA00022840"/>
    </source>
</evidence>
<dbReference type="InterPro" id="IPR003594">
    <property type="entry name" value="HATPase_dom"/>
</dbReference>
<dbReference type="Pfam" id="PF13426">
    <property type="entry name" value="PAS_9"/>
    <property type="match status" value="1"/>
</dbReference>
<dbReference type="Gene3D" id="1.10.287.130">
    <property type="match status" value="1"/>
</dbReference>
<keyword evidence="6" id="KW-0812">Transmembrane</keyword>
<dbReference type="InterPro" id="IPR000700">
    <property type="entry name" value="PAS-assoc_C"/>
</dbReference>
<evidence type="ECO:0000259" key="15">
    <source>
        <dbReference type="PROSITE" id="PS50113"/>
    </source>
</evidence>
<accession>A0A1G8XKI2</accession>
<dbReference type="CDD" id="cd00082">
    <property type="entry name" value="HisKA"/>
    <property type="match status" value="1"/>
</dbReference>
<dbReference type="Proteomes" id="UP000198510">
    <property type="component" value="Unassembled WGS sequence"/>
</dbReference>
<feature type="domain" description="Histidine kinase" evidence="14">
    <location>
        <begin position="209"/>
        <end position="421"/>
    </location>
</feature>
<dbReference type="SMART" id="SM00387">
    <property type="entry name" value="HATPase_c"/>
    <property type="match status" value="1"/>
</dbReference>
<dbReference type="SMART" id="SM00388">
    <property type="entry name" value="HisKA"/>
    <property type="match status" value="1"/>
</dbReference>
<dbReference type="CDD" id="cd00075">
    <property type="entry name" value="HATPase"/>
    <property type="match status" value="1"/>
</dbReference>
<dbReference type="GO" id="GO:0016020">
    <property type="term" value="C:membrane"/>
    <property type="evidence" value="ECO:0007669"/>
    <property type="project" value="UniProtKB-SubCell"/>
</dbReference>
<dbReference type="SUPFAM" id="SSF55874">
    <property type="entry name" value="ATPase domain of HSP90 chaperone/DNA topoisomerase II/histidine kinase"/>
    <property type="match status" value="1"/>
</dbReference>
<proteinExistence type="predicted"/>
<dbReference type="GO" id="GO:0000156">
    <property type="term" value="F:phosphorelay response regulator activity"/>
    <property type="evidence" value="ECO:0007669"/>
    <property type="project" value="TreeGrafter"/>
</dbReference>
<dbReference type="PROSITE" id="PS50109">
    <property type="entry name" value="HIS_KIN"/>
    <property type="match status" value="1"/>
</dbReference>
<evidence type="ECO:0000256" key="1">
    <source>
        <dbReference type="ARBA" id="ARBA00000085"/>
    </source>
</evidence>
<name>A0A1G8XKI2_9BACT</name>
<dbReference type="InterPro" id="IPR003661">
    <property type="entry name" value="HisK_dim/P_dom"/>
</dbReference>
<evidence type="ECO:0000256" key="11">
    <source>
        <dbReference type="ARBA" id="ARBA00023012"/>
    </source>
</evidence>
<dbReference type="InterPro" id="IPR035965">
    <property type="entry name" value="PAS-like_dom_sf"/>
</dbReference>
<evidence type="ECO:0000256" key="7">
    <source>
        <dbReference type="ARBA" id="ARBA00022741"/>
    </source>
</evidence>
<evidence type="ECO:0000259" key="14">
    <source>
        <dbReference type="PROSITE" id="PS50109"/>
    </source>
</evidence>
<dbReference type="PRINTS" id="PR00344">
    <property type="entry name" value="BCTRLSENSOR"/>
</dbReference>
<gene>
    <name evidence="16" type="ORF">SAMN05421823_101394</name>
</gene>
<dbReference type="InterPro" id="IPR036097">
    <property type="entry name" value="HisK_dim/P_sf"/>
</dbReference>
<evidence type="ECO:0000256" key="12">
    <source>
        <dbReference type="ARBA" id="ARBA00023136"/>
    </source>
</evidence>
<evidence type="ECO:0000256" key="4">
    <source>
        <dbReference type="ARBA" id="ARBA00022553"/>
    </source>
</evidence>
<dbReference type="EMBL" id="FNFO01000001">
    <property type="protein sequence ID" value="SDJ90943.1"/>
    <property type="molecule type" value="Genomic_DNA"/>
</dbReference>
<dbReference type="InterPro" id="IPR005467">
    <property type="entry name" value="His_kinase_dom"/>
</dbReference>
<keyword evidence="10" id="KW-1133">Transmembrane helix</keyword>
<dbReference type="InterPro" id="IPR036890">
    <property type="entry name" value="HATPase_C_sf"/>
</dbReference>
<evidence type="ECO:0000256" key="6">
    <source>
        <dbReference type="ARBA" id="ARBA00022692"/>
    </source>
</evidence>
<dbReference type="InterPro" id="IPR004358">
    <property type="entry name" value="Sig_transdc_His_kin-like_C"/>
</dbReference>
<dbReference type="InterPro" id="IPR000014">
    <property type="entry name" value="PAS"/>
</dbReference>
<dbReference type="RefSeq" id="WP_089678380.1">
    <property type="nucleotide sequence ID" value="NZ_FNFO01000001.1"/>
</dbReference>
<protein>
    <recommendedName>
        <fullName evidence="3">histidine kinase</fullName>
        <ecNumber evidence="3">2.7.13.3</ecNumber>
    </recommendedName>
</protein>
<feature type="domain" description="PAC" evidence="15">
    <location>
        <begin position="140"/>
        <end position="191"/>
    </location>
</feature>
<dbReference type="Gene3D" id="3.30.450.20">
    <property type="entry name" value="PAS domain"/>
    <property type="match status" value="1"/>
</dbReference>
<dbReference type="CDD" id="cd00130">
    <property type="entry name" value="PAS"/>
    <property type="match status" value="1"/>
</dbReference>
<keyword evidence="17" id="KW-1185">Reference proteome</keyword>
<evidence type="ECO:0000256" key="10">
    <source>
        <dbReference type="ARBA" id="ARBA00022989"/>
    </source>
</evidence>
<dbReference type="STRING" id="1075417.SAMN05421823_101394"/>
<evidence type="ECO:0000256" key="3">
    <source>
        <dbReference type="ARBA" id="ARBA00012438"/>
    </source>
</evidence>
<keyword evidence="13" id="KW-0175">Coiled coil</keyword>
<dbReference type="Pfam" id="PF02518">
    <property type="entry name" value="HATPase_c"/>
    <property type="match status" value="1"/>
</dbReference>
<dbReference type="GO" id="GO:0030295">
    <property type="term" value="F:protein kinase activator activity"/>
    <property type="evidence" value="ECO:0007669"/>
    <property type="project" value="TreeGrafter"/>
</dbReference>
<dbReference type="OrthoDB" id="109585at2"/>
<evidence type="ECO:0000313" key="17">
    <source>
        <dbReference type="Proteomes" id="UP000198510"/>
    </source>
</evidence>
<dbReference type="PANTHER" id="PTHR42878:SF7">
    <property type="entry name" value="SENSOR HISTIDINE KINASE GLRK"/>
    <property type="match status" value="1"/>
</dbReference>
<reference evidence="16 17" key="1">
    <citation type="submission" date="2016-10" db="EMBL/GenBank/DDBJ databases">
        <authorList>
            <person name="de Groot N.N."/>
        </authorList>
    </citation>
    <scope>NUCLEOTIDE SEQUENCE [LARGE SCALE GENOMIC DNA]</scope>
    <source>
        <strain evidence="16 17">DSM 25186</strain>
    </source>
</reference>
<dbReference type="GO" id="GO:0005524">
    <property type="term" value="F:ATP binding"/>
    <property type="evidence" value="ECO:0007669"/>
    <property type="project" value="UniProtKB-KW"/>
</dbReference>
<dbReference type="PANTHER" id="PTHR42878">
    <property type="entry name" value="TWO-COMPONENT HISTIDINE KINASE"/>
    <property type="match status" value="1"/>
</dbReference>
<evidence type="ECO:0000256" key="2">
    <source>
        <dbReference type="ARBA" id="ARBA00004141"/>
    </source>
</evidence>
<dbReference type="InterPro" id="IPR050351">
    <property type="entry name" value="BphY/WalK/GraS-like"/>
</dbReference>
<dbReference type="EC" id="2.7.13.3" evidence="3"/>
<dbReference type="Gene3D" id="3.30.565.10">
    <property type="entry name" value="Histidine kinase-like ATPase, C-terminal domain"/>
    <property type="match status" value="1"/>
</dbReference>
<keyword evidence="4" id="KW-0597">Phosphoprotein</keyword>
<dbReference type="SUPFAM" id="SSF47384">
    <property type="entry name" value="Homodimeric domain of signal transducing histidine kinase"/>
    <property type="match status" value="1"/>
</dbReference>
<organism evidence="16 17">
    <name type="scientific">Catalinimonas alkaloidigena</name>
    <dbReference type="NCBI Taxonomy" id="1075417"/>
    <lineage>
        <taxon>Bacteria</taxon>
        <taxon>Pseudomonadati</taxon>
        <taxon>Bacteroidota</taxon>
        <taxon>Cytophagia</taxon>
        <taxon>Cytophagales</taxon>
        <taxon>Catalimonadaceae</taxon>
        <taxon>Catalinimonas</taxon>
    </lineage>
</organism>
<sequence>MKKNLPLASEGTGLCESTTMISGWSHKSFTFETPVMTGKWEYALANPQIALEELSKEELIAIIYQQKEQQKNVVTTPHLAEAMCRGRLDSGIFHVNQKFASLFGCQSVEEVLAWGHQTMKMHASSFRRLRRLIRQQGSLQNYEILLRRKDNSQFWCSISTAMLTDEHGCPYYEAVLHDISNYKEAARKLKENFEELKKVNGELDRFVYSASHDLRAPLVSILGLVQVARLEADEEQRQHYFSLINNSVDKLDRFCREIVYYSRNARLGIRREKVNLRRLIQEVLSEFQFTDEFGQVQVDVSVSQKSTFYTDSQRVSVILRNLISNALRYNNAHRWNSFVTIKADVQGRELHLEISDNGIGISEQHLPHIFSMFYRACERSKGSGLGLYIVKETLDKLRGTIQVDSRLGKGSTFAVCIPEASKTQKV</sequence>
<dbReference type="AlphaFoldDB" id="A0A1G8XKI2"/>